<proteinExistence type="predicted"/>
<gene>
    <name evidence="1" type="ORF">E0F91_13525</name>
</gene>
<name>A0A4R5CP23_9FLAO</name>
<dbReference type="AlphaFoldDB" id="A0A4R5CP23"/>
<organism evidence="1 2">
    <name type="scientific">Flavobacterium sandaracinum</name>
    <dbReference type="NCBI Taxonomy" id="2541733"/>
    <lineage>
        <taxon>Bacteria</taxon>
        <taxon>Pseudomonadati</taxon>
        <taxon>Bacteroidota</taxon>
        <taxon>Flavobacteriia</taxon>
        <taxon>Flavobacteriales</taxon>
        <taxon>Flavobacteriaceae</taxon>
        <taxon>Flavobacterium</taxon>
    </lineage>
</organism>
<dbReference type="RefSeq" id="WP_132066992.1">
    <property type="nucleotide sequence ID" value="NZ_SMFN01000018.1"/>
</dbReference>
<keyword evidence="2" id="KW-1185">Reference proteome</keyword>
<sequence length="121" mass="14169">MNYKIMILVVFYMLSVNCKSRQTAGNYETIEIYNLALGKQAFMQNDLDLLSKLTNTNKIHFGSSLYGIYQRQKIEIPINAKYFNFEAILTNLDSVKNQKTNLRVQKYNYSGKEFYIAIKKE</sequence>
<evidence type="ECO:0000313" key="1">
    <source>
        <dbReference type="EMBL" id="TDE01836.1"/>
    </source>
</evidence>
<evidence type="ECO:0000313" key="2">
    <source>
        <dbReference type="Proteomes" id="UP000294644"/>
    </source>
</evidence>
<dbReference type="Proteomes" id="UP000294644">
    <property type="component" value="Unassembled WGS sequence"/>
</dbReference>
<reference evidence="1 2" key="1">
    <citation type="submission" date="2019-03" db="EMBL/GenBank/DDBJ databases">
        <title>Flavobacterium LB-D12 sp. nov., isolated from arctic soil.</title>
        <authorList>
            <person name="Chaudhary D.K."/>
        </authorList>
    </citation>
    <scope>NUCLEOTIDE SEQUENCE [LARGE SCALE GENOMIC DNA]</scope>
    <source>
        <strain evidence="1 2">LB-D12</strain>
    </source>
</reference>
<dbReference type="EMBL" id="SMFN01000018">
    <property type="protein sequence ID" value="TDE01836.1"/>
    <property type="molecule type" value="Genomic_DNA"/>
</dbReference>
<accession>A0A4R5CP23</accession>
<protein>
    <submittedName>
        <fullName evidence="1">Uncharacterized protein</fullName>
    </submittedName>
</protein>
<dbReference type="OrthoDB" id="9829064at2"/>
<comment type="caution">
    <text evidence="1">The sequence shown here is derived from an EMBL/GenBank/DDBJ whole genome shotgun (WGS) entry which is preliminary data.</text>
</comment>